<protein>
    <submittedName>
        <fullName evidence="1">Uncharacterized protein</fullName>
    </submittedName>
</protein>
<gene>
    <name evidence="1" type="ORF">MRATA1EN1_LOCUS21001</name>
</gene>
<keyword evidence="2" id="KW-1185">Reference proteome</keyword>
<sequence>MHGSGAEIARTQETVKADISADQGRNLELGGAVLRSESPLLFTVWTGSCKLKSTDVPVTLARTFPGPQTPAYLTKCKTREKARVPPSLQ</sequence>
<reference evidence="1" key="1">
    <citation type="submission" date="2023-04" db="EMBL/GenBank/DDBJ databases">
        <authorList>
            <consortium name="ELIXIR-Norway"/>
        </authorList>
    </citation>
    <scope>NUCLEOTIDE SEQUENCE [LARGE SCALE GENOMIC DNA]</scope>
</reference>
<accession>A0ABN8ZE23</accession>
<dbReference type="EMBL" id="OX459968">
    <property type="protein sequence ID" value="CAI9172039.1"/>
    <property type="molecule type" value="Genomic_DNA"/>
</dbReference>
<evidence type="ECO:0000313" key="1">
    <source>
        <dbReference type="EMBL" id="CAI9172039.1"/>
    </source>
</evidence>
<dbReference type="Proteomes" id="UP001176941">
    <property type="component" value="Chromosome 32"/>
</dbReference>
<proteinExistence type="predicted"/>
<evidence type="ECO:0000313" key="2">
    <source>
        <dbReference type="Proteomes" id="UP001176941"/>
    </source>
</evidence>
<name>A0ABN8ZE23_RANTA</name>
<organism evidence="1 2">
    <name type="scientific">Rangifer tarandus platyrhynchus</name>
    <name type="common">Svalbard reindeer</name>
    <dbReference type="NCBI Taxonomy" id="3082113"/>
    <lineage>
        <taxon>Eukaryota</taxon>
        <taxon>Metazoa</taxon>
        <taxon>Chordata</taxon>
        <taxon>Craniata</taxon>
        <taxon>Vertebrata</taxon>
        <taxon>Euteleostomi</taxon>
        <taxon>Mammalia</taxon>
        <taxon>Eutheria</taxon>
        <taxon>Laurasiatheria</taxon>
        <taxon>Artiodactyla</taxon>
        <taxon>Ruminantia</taxon>
        <taxon>Pecora</taxon>
        <taxon>Cervidae</taxon>
        <taxon>Odocoileinae</taxon>
        <taxon>Rangifer</taxon>
    </lineage>
</organism>